<evidence type="ECO:0000313" key="2">
    <source>
        <dbReference type="Proteomes" id="UP000051048"/>
    </source>
</evidence>
<dbReference type="OrthoDB" id="2311687at2"/>
<name>A0A0R1TR36_9LACO</name>
<dbReference type="Proteomes" id="UP000051048">
    <property type="component" value="Unassembled WGS sequence"/>
</dbReference>
<dbReference type="STRING" id="1423740.FC36_GL000368"/>
<proteinExistence type="predicted"/>
<evidence type="ECO:0000313" key="1">
    <source>
        <dbReference type="EMBL" id="KRL79739.1"/>
    </source>
</evidence>
<organism evidence="1 2">
    <name type="scientific">Ligilactobacillus equi DSM 15833 = JCM 10991</name>
    <dbReference type="NCBI Taxonomy" id="1423740"/>
    <lineage>
        <taxon>Bacteria</taxon>
        <taxon>Bacillati</taxon>
        <taxon>Bacillota</taxon>
        <taxon>Bacilli</taxon>
        <taxon>Lactobacillales</taxon>
        <taxon>Lactobacillaceae</taxon>
        <taxon>Ligilactobacillus</taxon>
    </lineage>
</organism>
<dbReference type="RefSeq" id="WP_025021501.1">
    <property type="nucleotide sequence ID" value="NZ_AZFH01000086.1"/>
</dbReference>
<sequence>MKVQVQEIINRLNQEVVTLASYDFNTKRITTVTETLKERLATSAEESILVGGAYLLDNGIGFDVDDELVELNNVYCLNNEDEAYNLGDTYLRAKNELEEGYVSQLSNTQLGEDEEYWETIFTSEKLTKFDEETLIFS</sequence>
<dbReference type="EMBL" id="AZFH01000086">
    <property type="protein sequence ID" value="KRL79739.1"/>
    <property type="molecule type" value="Genomic_DNA"/>
</dbReference>
<reference evidence="1 2" key="1">
    <citation type="journal article" date="2015" name="Genome Announc.">
        <title>Expanding the biotechnology potential of lactobacilli through comparative genomics of 213 strains and associated genera.</title>
        <authorList>
            <person name="Sun Z."/>
            <person name="Harris H.M."/>
            <person name="McCann A."/>
            <person name="Guo C."/>
            <person name="Argimon S."/>
            <person name="Zhang W."/>
            <person name="Yang X."/>
            <person name="Jeffery I.B."/>
            <person name="Cooney J.C."/>
            <person name="Kagawa T.F."/>
            <person name="Liu W."/>
            <person name="Song Y."/>
            <person name="Salvetti E."/>
            <person name="Wrobel A."/>
            <person name="Rasinkangas P."/>
            <person name="Parkhill J."/>
            <person name="Rea M.C."/>
            <person name="O'Sullivan O."/>
            <person name="Ritari J."/>
            <person name="Douillard F.P."/>
            <person name="Paul Ross R."/>
            <person name="Yang R."/>
            <person name="Briner A.E."/>
            <person name="Felis G.E."/>
            <person name="de Vos W.M."/>
            <person name="Barrangou R."/>
            <person name="Klaenhammer T.R."/>
            <person name="Caufield P.W."/>
            <person name="Cui Y."/>
            <person name="Zhang H."/>
            <person name="O'Toole P.W."/>
        </authorList>
    </citation>
    <scope>NUCLEOTIDE SEQUENCE [LARGE SCALE GENOMIC DNA]</scope>
    <source>
        <strain evidence="1 2">DSM 15833</strain>
    </source>
</reference>
<protein>
    <submittedName>
        <fullName evidence="1">Uncharacterized protein</fullName>
    </submittedName>
</protein>
<comment type="caution">
    <text evidence="1">The sequence shown here is derived from an EMBL/GenBank/DDBJ whole genome shotgun (WGS) entry which is preliminary data.</text>
</comment>
<gene>
    <name evidence="1" type="ORF">FC36_GL000368</name>
</gene>
<dbReference type="PATRIC" id="fig|1423740.3.peg.395"/>
<dbReference type="AlphaFoldDB" id="A0A0R1TR36"/>
<accession>A0A0R1TR36</accession>